<protein>
    <submittedName>
        <fullName evidence="2">Uncharacterized protein</fullName>
    </submittedName>
</protein>
<dbReference type="AlphaFoldDB" id="A0A6H9V3R4"/>
<sequence length="130" mass="14487">MICPLPWPGAGIRPLPHQWNGYRRLLVATPGTGDSRVVNRLAVDDDELLHFMKLPKKSSSSLKAWRKVLSDATVTWTVRLSQRDAHSTPNRPVETLPTSAPPDRKPHDWTRCSVPPPARPRAAACHRSAC</sequence>
<keyword evidence="3" id="KW-1185">Reference proteome</keyword>
<dbReference type="EMBL" id="VZRB01000006">
    <property type="protein sequence ID" value="KAB1147731.1"/>
    <property type="molecule type" value="Genomic_DNA"/>
</dbReference>
<evidence type="ECO:0000313" key="3">
    <source>
        <dbReference type="Proteomes" id="UP000442707"/>
    </source>
</evidence>
<feature type="region of interest" description="Disordered" evidence="1">
    <location>
        <begin position="82"/>
        <end position="130"/>
    </location>
</feature>
<evidence type="ECO:0000313" key="2">
    <source>
        <dbReference type="EMBL" id="KAB1147731.1"/>
    </source>
</evidence>
<comment type="caution">
    <text evidence="2">The sequence shown here is derived from an EMBL/GenBank/DDBJ whole genome shotgun (WGS) entry which is preliminary data.</text>
</comment>
<dbReference type="Proteomes" id="UP000442707">
    <property type="component" value="Unassembled WGS sequence"/>
</dbReference>
<gene>
    <name evidence="2" type="ORF">F7R91_11630</name>
</gene>
<accession>A0A6H9V3R4</accession>
<organism evidence="2 3">
    <name type="scientific">Streptomyces luteolifulvus</name>
    <dbReference type="NCBI Taxonomy" id="2615112"/>
    <lineage>
        <taxon>Bacteria</taxon>
        <taxon>Bacillati</taxon>
        <taxon>Actinomycetota</taxon>
        <taxon>Actinomycetes</taxon>
        <taxon>Kitasatosporales</taxon>
        <taxon>Streptomycetaceae</taxon>
        <taxon>Streptomyces</taxon>
    </lineage>
</organism>
<evidence type="ECO:0000256" key="1">
    <source>
        <dbReference type="SAM" id="MobiDB-lite"/>
    </source>
</evidence>
<name>A0A6H9V3R4_9ACTN</name>
<reference evidence="2 3" key="1">
    <citation type="submission" date="2019-09" db="EMBL/GenBank/DDBJ databases">
        <title>Screening of Novel Bioactive Compounds from Soil-Associated.</title>
        <authorList>
            <person name="Zhao S."/>
        </authorList>
    </citation>
    <scope>NUCLEOTIDE SEQUENCE [LARGE SCALE GENOMIC DNA]</scope>
    <source>
        <strain evidence="2 3">HIT-DPA4</strain>
    </source>
</reference>
<proteinExistence type="predicted"/>